<evidence type="ECO:0000313" key="2">
    <source>
        <dbReference type="EMBL" id="KAK1676693.1"/>
    </source>
</evidence>
<gene>
    <name evidence="2" type="ORF">BDP55DRAFT_660482</name>
</gene>
<keyword evidence="1" id="KW-0812">Transmembrane</keyword>
<dbReference type="EMBL" id="JAHMHR010000016">
    <property type="protein sequence ID" value="KAK1676693.1"/>
    <property type="molecule type" value="Genomic_DNA"/>
</dbReference>
<protein>
    <submittedName>
        <fullName evidence="2">Uncharacterized protein</fullName>
    </submittedName>
</protein>
<reference evidence="2" key="1">
    <citation type="submission" date="2021-06" db="EMBL/GenBank/DDBJ databases">
        <title>Comparative genomics, transcriptomics and evolutionary studies reveal genomic signatures of adaptation to plant cell wall in hemibiotrophic fungi.</title>
        <authorList>
            <consortium name="DOE Joint Genome Institute"/>
            <person name="Baroncelli R."/>
            <person name="Diaz J.F."/>
            <person name="Benocci T."/>
            <person name="Peng M."/>
            <person name="Battaglia E."/>
            <person name="Haridas S."/>
            <person name="Andreopoulos W."/>
            <person name="Labutti K."/>
            <person name="Pangilinan J."/>
            <person name="Floch G.L."/>
            <person name="Makela M.R."/>
            <person name="Henrissat B."/>
            <person name="Grigoriev I.V."/>
            <person name="Crouch J.A."/>
            <person name="De Vries R.P."/>
            <person name="Sukno S.A."/>
            <person name="Thon M.R."/>
        </authorList>
    </citation>
    <scope>NUCLEOTIDE SEQUENCE</scope>
    <source>
        <strain evidence="2">CBS 193.32</strain>
    </source>
</reference>
<comment type="caution">
    <text evidence="2">The sequence shown here is derived from an EMBL/GenBank/DDBJ whole genome shotgun (WGS) entry which is preliminary data.</text>
</comment>
<proteinExistence type="predicted"/>
<feature type="transmembrane region" description="Helical" evidence="1">
    <location>
        <begin position="20"/>
        <end position="38"/>
    </location>
</feature>
<evidence type="ECO:0000256" key="1">
    <source>
        <dbReference type="SAM" id="Phobius"/>
    </source>
</evidence>
<sequence>MVIPIRNGNATEATTARCKVLCLFFTIIICMVGNLLVIRGGTSSHGLAFIFKLFNGFVCVTTPCRAFYLLFLFFDKKHANIGRSRRRGGTMMMFGKGGCGDEAGRQAVDTKEKENNLMSHDAAGPRRKGERKGLGGLERLTAIRQNV</sequence>
<keyword evidence="1" id="KW-0472">Membrane</keyword>
<dbReference type="AlphaFoldDB" id="A0AAJ0AQF1"/>
<keyword evidence="3" id="KW-1185">Reference proteome</keyword>
<evidence type="ECO:0000313" key="3">
    <source>
        <dbReference type="Proteomes" id="UP001224890"/>
    </source>
</evidence>
<dbReference type="Proteomes" id="UP001224890">
    <property type="component" value="Unassembled WGS sequence"/>
</dbReference>
<feature type="transmembrane region" description="Helical" evidence="1">
    <location>
        <begin position="50"/>
        <end position="74"/>
    </location>
</feature>
<keyword evidence="1" id="KW-1133">Transmembrane helix</keyword>
<dbReference type="RefSeq" id="XP_060430696.1">
    <property type="nucleotide sequence ID" value="XM_060574630.1"/>
</dbReference>
<name>A0AAJ0AQF1_9PEZI</name>
<organism evidence="2 3">
    <name type="scientific">Colletotrichum godetiae</name>
    <dbReference type="NCBI Taxonomy" id="1209918"/>
    <lineage>
        <taxon>Eukaryota</taxon>
        <taxon>Fungi</taxon>
        <taxon>Dikarya</taxon>
        <taxon>Ascomycota</taxon>
        <taxon>Pezizomycotina</taxon>
        <taxon>Sordariomycetes</taxon>
        <taxon>Hypocreomycetidae</taxon>
        <taxon>Glomerellales</taxon>
        <taxon>Glomerellaceae</taxon>
        <taxon>Colletotrichum</taxon>
        <taxon>Colletotrichum acutatum species complex</taxon>
    </lineage>
</organism>
<dbReference type="GeneID" id="85459156"/>
<accession>A0AAJ0AQF1</accession>